<dbReference type="InterPro" id="IPR002197">
    <property type="entry name" value="HTH_Fis"/>
</dbReference>
<dbReference type="SUPFAM" id="SSF46689">
    <property type="entry name" value="Homeodomain-like"/>
    <property type="match status" value="1"/>
</dbReference>
<dbReference type="Gene3D" id="1.10.10.60">
    <property type="entry name" value="Homeodomain-like"/>
    <property type="match status" value="1"/>
</dbReference>
<keyword evidence="1" id="KW-0547">Nucleotide-binding</keyword>
<dbReference type="SUPFAM" id="SSF52540">
    <property type="entry name" value="P-loop containing nucleoside triphosphate hydrolases"/>
    <property type="match status" value="1"/>
</dbReference>
<dbReference type="GO" id="GO:0006355">
    <property type="term" value="P:regulation of DNA-templated transcription"/>
    <property type="evidence" value="ECO:0007669"/>
    <property type="project" value="InterPro"/>
</dbReference>
<dbReference type="PANTHER" id="PTHR32071:SF100">
    <property type="entry name" value="RESPONSE REGULATOR PROTEIN PILR"/>
    <property type="match status" value="1"/>
</dbReference>
<gene>
    <name evidence="6" type="ORF">FTUN_3488</name>
</gene>
<sequence>MGGKRELFGVVGFVAVVGEPVPAAARRIPPGVAALRDRHANHFGPDRLAGESLASARLVAQVRLAAEVSAPVWIVGEPGAGKETVARAVHSTGRLRDRAFLAIDCAGLQPYLIESLLFGHGGLSESDRVGTVYLKEPTDLPRDLQQRLADHYHNQPDMRLICGSVRTAQEAVAAGALVPVFQTALSALEVRVPPLRDRLDDLPRLAARIVPNRPIDAAALPVLRAHSWPGNVRELIDVLTAAAAVSPTGPILRDHLPLDLRVRADLPRAQPLKPLNLDAVLEAVEKRLILLALRKTNNNQTEAADLLGVFRARLARRLDALGIPVPPQPPKPRKKAEE</sequence>
<protein>
    <recommendedName>
        <fullName evidence="5">Sigma-54 factor interaction domain-containing protein</fullName>
    </recommendedName>
</protein>
<evidence type="ECO:0000259" key="5">
    <source>
        <dbReference type="PROSITE" id="PS50045"/>
    </source>
</evidence>
<keyword evidence="4" id="KW-0804">Transcription</keyword>
<keyword evidence="2" id="KW-0067">ATP-binding</keyword>
<reference evidence="7" key="1">
    <citation type="submission" date="2020-05" db="EMBL/GenBank/DDBJ databases">
        <title>Frigoriglobus tundricola gen. nov., sp. nov., a psychrotolerant cellulolytic planctomycete of the family Gemmataceae with two divergent copies of 16S rRNA gene.</title>
        <authorList>
            <person name="Kulichevskaya I.S."/>
            <person name="Ivanova A.A."/>
            <person name="Naumoff D.G."/>
            <person name="Beletsky A.V."/>
            <person name="Rijpstra W.I.C."/>
            <person name="Sinninghe Damste J.S."/>
            <person name="Mardanov A.V."/>
            <person name="Ravin N.V."/>
            <person name="Dedysh S.N."/>
        </authorList>
    </citation>
    <scope>NUCLEOTIDE SEQUENCE [LARGE SCALE GENOMIC DNA]</scope>
    <source>
        <strain evidence="7">PL17</strain>
    </source>
</reference>
<dbReference type="Pfam" id="PF14532">
    <property type="entry name" value="Sigma54_activ_2"/>
    <property type="match status" value="1"/>
</dbReference>
<dbReference type="Pfam" id="PF25601">
    <property type="entry name" value="AAA_lid_14"/>
    <property type="match status" value="1"/>
</dbReference>
<dbReference type="Proteomes" id="UP000503447">
    <property type="component" value="Chromosome"/>
</dbReference>
<feature type="domain" description="Sigma-54 factor interaction" evidence="5">
    <location>
        <begin position="48"/>
        <end position="244"/>
    </location>
</feature>
<dbReference type="InterPro" id="IPR002078">
    <property type="entry name" value="Sigma_54_int"/>
</dbReference>
<dbReference type="EMBL" id="CP053452">
    <property type="protein sequence ID" value="QJW95934.1"/>
    <property type="molecule type" value="Genomic_DNA"/>
</dbReference>
<dbReference type="KEGG" id="ftj:FTUN_3488"/>
<dbReference type="PROSITE" id="PS50045">
    <property type="entry name" value="SIGMA54_INTERACT_4"/>
    <property type="match status" value="1"/>
</dbReference>
<dbReference type="Pfam" id="PF02954">
    <property type="entry name" value="HTH_8"/>
    <property type="match status" value="1"/>
</dbReference>
<dbReference type="InterPro" id="IPR058031">
    <property type="entry name" value="AAA_lid_NorR"/>
</dbReference>
<accession>A0A6M5YR53</accession>
<dbReference type="GO" id="GO:0005524">
    <property type="term" value="F:ATP binding"/>
    <property type="evidence" value="ECO:0007669"/>
    <property type="project" value="UniProtKB-KW"/>
</dbReference>
<dbReference type="InterPro" id="IPR027417">
    <property type="entry name" value="P-loop_NTPase"/>
</dbReference>
<organism evidence="6 7">
    <name type="scientific">Frigoriglobus tundricola</name>
    <dbReference type="NCBI Taxonomy" id="2774151"/>
    <lineage>
        <taxon>Bacteria</taxon>
        <taxon>Pseudomonadati</taxon>
        <taxon>Planctomycetota</taxon>
        <taxon>Planctomycetia</taxon>
        <taxon>Gemmatales</taxon>
        <taxon>Gemmataceae</taxon>
        <taxon>Frigoriglobus</taxon>
    </lineage>
</organism>
<evidence type="ECO:0000256" key="1">
    <source>
        <dbReference type="ARBA" id="ARBA00022741"/>
    </source>
</evidence>
<dbReference type="GO" id="GO:0043565">
    <property type="term" value="F:sequence-specific DNA binding"/>
    <property type="evidence" value="ECO:0007669"/>
    <property type="project" value="InterPro"/>
</dbReference>
<dbReference type="Gene3D" id="1.10.8.60">
    <property type="match status" value="1"/>
</dbReference>
<dbReference type="InterPro" id="IPR009057">
    <property type="entry name" value="Homeodomain-like_sf"/>
</dbReference>
<dbReference type="PANTHER" id="PTHR32071">
    <property type="entry name" value="TRANSCRIPTIONAL REGULATORY PROTEIN"/>
    <property type="match status" value="1"/>
</dbReference>
<evidence type="ECO:0000256" key="2">
    <source>
        <dbReference type="ARBA" id="ARBA00022840"/>
    </source>
</evidence>
<proteinExistence type="predicted"/>
<evidence type="ECO:0000256" key="4">
    <source>
        <dbReference type="ARBA" id="ARBA00023163"/>
    </source>
</evidence>
<name>A0A6M5YR53_9BACT</name>
<dbReference type="CDD" id="cd00009">
    <property type="entry name" value="AAA"/>
    <property type="match status" value="1"/>
</dbReference>
<dbReference type="AlphaFoldDB" id="A0A6M5YR53"/>
<keyword evidence="7" id="KW-1185">Reference proteome</keyword>
<evidence type="ECO:0000313" key="7">
    <source>
        <dbReference type="Proteomes" id="UP000503447"/>
    </source>
</evidence>
<evidence type="ECO:0000256" key="3">
    <source>
        <dbReference type="ARBA" id="ARBA00023015"/>
    </source>
</evidence>
<dbReference type="PRINTS" id="PR01590">
    <property type="entry name" value="HTHFIS"/>
</dbReference>
<dbReference type="Gene3D" id="3.40.50.300">
    <property type="entry name" value="P-loop containing nucleotide triphosphate hydrolases"/>
    <property type="match status" value="1"/>
</dbReference>
<keyword evidence="3" id="KW-0805">Transcription regulation</keyword>
<evidence type="ECO:0000313" key="6">
    <source>
        <dbReference type="EMBL" id="QJW95934.1"/>
    </source>
</evidence>